<evidence type="ECO:0000313" key="5">
    <source>
        <dbReference type="EMBL" id="MED6106720.1"/>
    </source>
</evidence>
<evidence type="ECO:0000313" key="6">
    <source>
        <dbReference type="Proteomes" id="UP001341840"/>
    </source>
</evidence>
<dbReference type="InterPro" id="IPR012677">
    <property type="entry name" value="Nucleotide-bd_a/b_plait_sf"/>
</dbReference>
<dbReference type="Pfam" id="PF00076">
    <property type="entry name" value="RRM_1"/>
    <property type="match status" value="1"/>
</dbReference>
<reference evidence="5 6" key="1">
    <citation type="journal article" date="2023" name="Plants (Basel)">
        <title>Bridging the Gap: Combining Genomics and Transcriptomics Approaches to Understand Stylosanthes scabra, an Orphan Legume from the Brazilian Caatinga.</title>
        <authorList>
            <person name="Ferreira-Neto J.R.C."/>
            <person name="da Silva M.D."/>
            <person name="Binneck E."/>
            <person name="de Melo N.F."/>
            <person name="da Silva R.H."/>
            <person name="de Melo A.L.T.M."/>
            <person name="Pandolfi V."/>
            <person name="Bustamante F.O."/>
            <person name="Brasileiro-Vidal A.C."/>
            <person name="Benko-Iseppon A.M."/>
        </authorList>
    </citation>
    <scope>NUCLEOTIDE SEQUENCE [LARGE SCALE GENOMIC DNA]</scope>
    <source>
        <tissue evidence="5">Leaves</tissue>
    </source>
</reference>
<dbReference type="CDD" id="cd00590">
    <property type="entry name" value="RRM_SF"/>
    <property type="match status" value="1"/>
</dbReference>
<dbReference type="Gene3D" id="3.30.70.330">
    <property type="match status" value="1"/>
</dbReference>
<protein>
    <recommendedName>
        <fullName evidence="4">RRM domain-containing protein</fullName>
    </recommendedName>
</protein>
<organism evidence="5 6">
    <name type="scientific">Stylosanthes scabra</name>
    <dbReference type="NCBI Taxonomy" id="79078"/>
    <lineage>
        <taxon>Eukaryota</taxon>
        <taxon>Viridiplantae</taxon>
        <taxon>Streptophyta</taxon>
        <taxon>Embryophyta</taxon>
        <taxon>Tracheophyta</taxon>
        <taxon>Spermatophyta</taxon>
        <taxon>Magnoliopsida</taxon>
        <taxon>eudicotyledons</taxon>
        <taxon>Gunneridae</taxon>
        <taxon>Pentapetalae</taxon>
        <taxon>rosids</taxon>
        <taxon>fabids</taxon>
        <taxon>Fabales</taxon>
        <taxon>Fabaceae</taxon>
        <taxon>Papilionoideae</taxon>
        <taxon>50 kb inversion clade</taxon>
        <taxon>dalbergioids sensu lato</taxon>
        <taxon>Dalbergieae</taxon>
        <taxon>Pterocarpus clade</taxon>
        <taxon>Stylosanthes</taxon>
    </lineage>
</organism>
<name>A0ABU6Q4F7_9FABA</name>
<evidence type="ECO:0000256" key="3">
    <source>
        <dbReference type="SAM" id="MobiDB-lite"/>
    </source>
</evidence>
<keyword evidence="6" id="KW-1185">Reference proteome</keyword>
<dbReference type="Proteomes" id="UP001341840">
    <property type="component" value="Unassembled WGS sequence"/>
</dbReference>
<dbReference type="EMBL" id="JASCZI010000015">
    <property type="protein sequence ID" value="MED6106720.1"/>
    <property type="molecule type" value="Genomic_DNA"/>
</dbReference>
<sequence>MREGVREGVSGWRRASERGKHFEDSGYAGGRNKGESYWRVAPGGLEGKHGGSSKLKNRELADGCFIVFLDNLPSQVLKGELFKEFWKCGVVTDVYISRKKRRWRHGPFAFIRFNEIGCARRAATWMNGKWWKGRRIQASISRFKRTMDSRDQRAVRIRSGVWGADRTVMKRNRKRWVPTGKTIDWPGNEGDQHKDIVRKKDSKEKVPPTLKDQQKKYRRERVQREETPYRNEPDPSKGHLARSIMTN</sequence>
<evidence type="ECO:0000256" key="2">
    <source>
        <dbReference type="PROSITE-ProRule" id="PRU00176"/>
    </source>
</evidence>
<dbReference type="PANTHER" id="PTHR21245">
    <property type="entry name" value="HETEROGENEOUS NUCLEAR RIBONUCLEOPROTEIN"/>
    <property type="match status" value="1"/>
</dbReference>
<feature type="domain" description="RRM" evidence="4">
    <location>
        <begin position="65"/>
        <end position="143"/>
    </location>
</feature>
<evidence type="ECO:0000256" key="1">
    <source>
        <dbReference type="ARBA" id="ARBA00022884"/>
    </source>
</evidence>
<dbReference type="InterPro" id="IPR035979">
    <property type="entry name" value="RBD_domain_sf"/>
</dbReference>
<evidence type="ECO:0000259" key="4">
    <source>
        <dbReference type="PROSITE" id="PS50102"/>
    </source>
</evidence>
<dbReference type="InterPro" id="IPR000504">
    <property type="entry name" value="RRM_dom"/>
</dbReference>
<comment type="caution">
    <text evidence="5">The sequence shown here is derived from an EMBL/GenBank/DDBJ whole genome shotgun (WGS) entry which is preliminary data.</text>
</comment>
<dbReference type="SMART" id="SM00360">
    <property type="entry name" value="RRM"/>
    <property type="match status" value="1"/>
</dbReference>
<feature type="region of interest" description="Disordered" evidence="3">
    <location>
        <begin position="178"/>
        <end position="247"/>
    </location>
</feature>
<dbReference type="SUPFAM" id="SSF54928">
    <property type="entry name" value="RNA-binding domain, RBD"/>
    <property type="match status" value="1"/>
</dbReference>
<keyword evidence="1 2" id="KW-0694">RNA-binding</keyword>
<accession>A0ABU6Q4F7</accession>
<feature type="compositionally biased region" description="Basic and acidic residues" evidence="3">
    <location>
        <begin position="190"/>
        <end position="237"/>
    </location>
</feature>
<dbReference type="PROSITE" id="PS50102">
    <property type="entry name" value="RRM"/>
    <property type="match status" value="1"/>
</dbReference>
<proteinExistence type="predicted"/>
<gene>
    <name evidence="5" type="ORF">PIB30_007043</name>
</gene>